<dbReference type="Pfam" id="PF10601">
    <property type="entry name" value="zf-LITAF-like"/>
    <property type="match status" value="1"/>
</dbReference>
<dbReference type="AlphaFoldDB" id="A0AAD7T3A9"/>
<dbReference type="InterPro" id="IPR006629">
    <property type="entry name" value="LITAF"/>
</dbReference>
<evidence type="ECO:0000256" key="4">
    <source>
        <dbReference type="SAM" id="Phobius"/>
    </source>
</evidence>
<keyword evidence="2" id="KW-1003">Cell membrane</keyword>
<evidence type="ECO:0000256" key="1">
    <source>
        <dbReference type="ARBA" id="ARBA00004236"/>
    </source>
</evidence>
<dbReference type="GO" id="GO:0060468">
    <property type="term" value="P:prevention of polyspermy"/>
    <property type="evidence" value="ECO:0007669"/>
    <property type="project" value="TreeGrafter"/>
</dbReference>
<keyword evidence="3 4" id="KW-0472">Membrane</keyword>
<dbReference type="Gene3D" id="2.60.40.4100">
    <property type="entry name" value="Zona pellucida, ZP-C domain"/>
    <property type="match status" value="1"/>
</dbReference>
<name>A0AAD7T3A9_9TELE</name>
<dbReference type="GO" id="GO:0035805">
    <property type="term" value="C:egg coat"/>
    <property type="evidence" value="ECO:0007669"/>
    <property type="project" value="TreeGrafter"/>
</dbReference>
<accession>A0AAD7T3A9</accession>
<comment type="caution">
    <text evidence="6">The sequence shown here is derived from an EMBL/GenBank/DDBJ whole genome shotgun (WGS) entry which is preliminary data.</text>
</comment>
<dbReference type="PROSITE" id="PS51837">
    <property type="entry name" value="LITAF"/>
    <property type="match status" value="1"/>
</dbReference>
<dbReference type="GO" id="GO:0005886">
    <property type="term" value="C:plasma membrane"/>
    <property type="evidence" value="ECO:0007669"/>
    <property type="project" value="UniProtKB-SubCell"/>
</dbReference>
<protein>
    <recommendedName>
        <fullName evidence="5">LITAF domain-containing protein</fullName>
    </recommendedName>
</protein>
<dbReference type="PANTHER" id="PTHR23343:SF31">
    <property type="entry name" value="ZONA PELLUCIDA SPERM-BINDING PROTEIN 4"/>
    <property type="match status" value="1"/>
</dbReference>
<evidence type="ECO:0000313" key="7">
    <source>
        <dbReference type="Proteomes" id="UP001221898"/>
    </source>
</evidence>
<evidence type="ECO:0000256" key="2">
    <source>
        <dbReference type="ARBA" id="ARBA00022475"/>
    </source>
</evidence>
<evidence type="ECO:0000259" key="5">
    <source>
        <dbReference type="PROSITE" id="PS51837"/>
    </source>
</evidence>
<sequence length="361" mass="40069">MPRLSLDSVRLLEGGNVAPCGPIGSTAAFVVFQFPASACGTTMKPVQVNTVPPPLPVTAPGPLLRLANGQCDAKGCSDANVYSYYDAADYPVTKVLRDPVYVEVHILERTDPNIVLLLEHCWATPTSSPLSLPQWSLLVDGISGGIPHNCFCLQHKVPSMPGPPEHHELEEILEELCLSALRQQHLEERYAILLKQHEFMNKRNTEGSVRPSELDKIEKELEVLLKRKEELLQHKNTCIHRICQQTGGYIPTSKDGYDVPCTTENVIDIPDPPSKPAPQVITEVEALPHFPSLIQCPSCQEFITTKTFYRVGSTTWLMCLMSVIIGCVAGCCLIPFCLESAKDLEHRCPKCQKQIHIIERM</sequence>
<gene>
    <name evidence="6" type="ORF">AAFF_G00081370</name>
</gene>
<dbReference type="GO" id="GO:0032190">
    <property type="term" value="F:acrosin binding"/>
    <property type="evidence" value="ECO:0007669"/>
    <property type="project" value="TreeGrafter"/>
</dbReference>
<dbReference type="Pfam" id="PF00100">
    <property type="entry name" value="Zona_pellucida"/>
    <property type="match status" value="1"/>
</dbReference>
<evidence type="ECO:0000313" key="6">
    <source>
        <dbReference type="EMBL" id="KAJ8413630.1"/>
    </source>
</evidence>
<dbReference type="InterPro" id="IPR055355">
    <property type="entry name" value="ZP-C"/>
</dbReference>
<dbReference type="GO" id="GO:0007339">
    <property type="term" value="P:binding of sperm to zona pellucida"/>
    <property type="evidence" value="ECO:0007669"/>
    <property type="project" value="TreeGrafter"/>
</dbReference>
<comment type="subcellular location">
    <subcellularLocation>
        <location evidence="1">Cell membrane</location>
    </subcellularLocation>
</comment>
<feature type="domain" description="LITAF" evidence="5">
    <location>
        <begin position="276"/>
        <end position="360"/>
    </location>
</feature>
<keyword evidence="4" id="KW-1133">Transmembrane helix</keyword>
<dbReference type="PANTHER" id="PTHR23343">
    <property type="entry name" value="ZONA PELLUCIDA SPERM-BINDING PROTEIN"/>
    <property type="match status" value="1"/>
</dbReference>
<proteinExistence type="predicted"/>
<evidence type="ECO:0000256" key="3">
    <source>
        <dbReference type="ARBA" id="ARBA00023136"/>
    </source>
</evidence>
<dbReference type="EMBL" id="JAINUG010000015">
    <property type="protein sequence ID" value="KAJ8413630.1"/>
    <property type="molecule type" value="Genomic_DNA"/>
</dbReference>
<dbReference type="GO" id="GO:0035804">
    <property type="term" value="F:structural constituent of egg coat"/>
    <property type="evidence" value="ECO:0007669"/>
    <property type="project" value="TreeGrafter"/>
</dbReference>
<reference evidence="6" key="1">
    <citation type="journal article" date="2023" name="Science">
        <title>Genome structures resolve the early diversification of teleost fishes.</title>
        <authorList>
            <person name="Parey E."/>
            <person name="Louis A."/>
            <person name="Montfort J."/>
            <person name="Bouchez O."/>
            <person name="Roques C."/>
            <person name="Iampietro C."/>
            <person name="Lluch J."/>
            <person name="Castinel A."/>
            <person name="Donnadieu C."/>
            <person name="Desvignes T."/>
            <person name="Floi Bucao C."/>
            <person name="Jouanno E."/>
            <person name="Wen M."/>
            <person name="Mejri S."/>
            <person name="Dirks R."/>
            <person name="Jansen H."/>
            <person name="Henkel C."/>
            <person name="Chen W.J."/>
            <person name="Zahm M."/>
            <person name="Cabau C."/>
            <person name="Klopp C."/>
            <person name="Thompson A.W."/>
            <person name="Robinson-Rechavi M."/>
            <person name="Braasch I."/>
            <person name="Lecointre G."/>
            <person name="Bobe J."/>
            <person name="Postlethwait J.H."/>
            <person name="Berthelot C."/>
            <person name="Roest Crollius H."/>
            <person name="Guiguen Y."/>
        </authorList>
    </citation>
    <scope>NUCLEOTIDE SEQUENCE</scope>
    <source>
        <strain evidence="6">NC1722</strain>
    </source>
</reference>
<dbReference type="InterPro" id="IPR051148">
    <property type="entry name" value="Zona_Pellucida_Domain_gp"/>
</dbReference>
<keyword evidence="4" id="KW-0812">Transmembrane</keyword>
<organism evidence="6 7">
    <name type="scientific">Aldrovandia affinis</name>
    <dbReference type="NCBI Taxonomy" id="143900"/>
    <lineage>
        <taxon>Eukaryota</taxon>
        <taxon>Metazoa</taxon>
        <taxon>Chordata</taxon>
        <taxon>Craniata</taxon>
        <taxon>Vertebrata</taxon>
        <taxon>Euteleostomi</taxon>
        <taxon>Actinopterygii</taxon>
        <taxon>Neopterygii</taxon>
        <taxon>Teleostei</taxon>
        <taxon>Notacanthiformes</taxon>
        <taxon>Halosauridae</taxon>
        <taxon>Aldrovandia</taxon>
    </lineage>
</organism>
<feature type="transmembrane region" description="Helical" evidence="4">
    <location>
        <begin position="315"/>
        <end position="338"/>
    </location>
</feature>
<keyword evidence="7" id="KW-1185">Reference proteome</keyword>
<dbReference type="Proteomes" id="UP001221898">
    <property type="component" value="Unassembled WGS sequence"/>
</dbReference>
<dbReference type="InterPro" id="IPR042235">
    <property type="entry name" value="ZP-C_dom"/>
</dbReference>
<dbReference type="SMART" id="SM00714">
    <property type="entry name" value="LITAF"/>
    <property type="match status" value="1"/>
</dbReference>